<sequence length="86" mass="10154">MRFKGKVDCWIGLHRESSEHTWKWTDNTEYNNMIPIRGVETYAYLSNNGISSSRSYVVRMWICSKPNNYSLHCQTPPFKHLPRDSS</sequence>
<dbReference type="GeneTree" id="ENSGT00940000155319"/>
<accession>A0A8C6GLD9</accession>
<dbReference type="GO" id="GO:0046703">
    <property type="term" value="F:natural killer cell lectin-like receptor binding"/>
    <property type="evidence" value="ECO:0007669"/>
    <property type="project" value="TreeGrafter"/>
</dbReference>
<evidence type="ECO:0000256" key="3">
    <source>
        <dbReference type="ARBA" id="ARBA00023180"/>
    </source>
</evidence>
<evidence type="ECO:0000313" key="6">
    <source>
        <dbReference type="Proteomes" id="UP000694415"/>
    </source>
</evidence>
<dbReference type="PANTHER" id="PTHR45710:SF19">
    <property type="entry name" value="C-TYPE LECTIN DOMAIN FAMILY 2 MEMBER D-RELATED"/>
    <property type="match status" value="1"/>
</dbReference>
<feature type="domain" description="C-type lectin" evidence="4">
    <location>
        <begin position="6"/>
        <end position="65"/>
    </location>
</feature>
<dbReference type="InterPro" id="IPR016186">
    <property type="entry name" value="C-type_lectin-like/link_sf"/>
</dbReference>
<keyword evidence="2" id="KW-0812">Transmembrane</keyword>
<comment type="subcellular location">
    <subcellularLocation>
        <location evidence="1">Cell membrane</location>
        <topology evidence="1">Single-pass type II membrane protein</topology>
    </subcellularLocation>
</comment>
<evidence type="ECO:0000259" key="4">
    <source>
        <dbReference type="Pfam" id="PF00059"/>
    </source>
</evidence>
<reference evidence="5" key="1">
    <citation type="submission" date="2025-08" db="UniProtKB">
        <authorList>
            <consortium name="Ensembl"/>
        </authorList>
    </citation>
    <scope>IDENTIFICATION</scope>
</reference>
<dbReference type="SUPFAM" id="SSF56436">
    <property type="entry name" value="C-type lectin-like"/>
    <property type="match status" value="1"/>
</dbReference>
<evidence type="ECO:0000256" key="1">
    <source>
        <dbReference type="ARBA" id="ARBA00004401"/>
    </source>
</evidence>
<name>A0A8C6GLD9_MUSSI</name>
<dbReference type="InterPro" id="IPR016187">
    <property type="entry name" value="CTDL_fold"/>
</dbReference>
<reference evidence="5" key="2">
    <citation type="submission" date="2025-09" db="UniProtKB">
        <authorList>
            <consortium name="Ensembl"/>
        </authorList>
    </citation>
    <scope>IDENTIFICATION</scope>
</reference>
<keyword evidence="3" id="KW-0325">Glycoprotein</keyword>
<proteinExistence type="predicted"/>
<keyword evidence="2" id="KW-0735">Signal-anchor</keyword>
<dbReference type="PANTHER" id="PTHR45710">
    <property type="entry name" value="C-TYPE LECTIN DOMAIN-CONTAINING PROTEIN 180"/>
    <property type="match status" value="1"/>
</dbReference>
<dbReference type="Gene3D" id="3.10.100.10">
    <property type="entry name" value="Mannose-Binding Protein A, subunit A"/>
    <property type="match status" value="1"/>
</dbReference>
<organism evidence="5 6">
    <name type="scientific">Mus spicilegus</name>
    <name type="common">Mound-building mouse</name>
    <dbReference type="NCBI Taxonomy" id="10103"/>
    <lineage>
        <taxon>Eukaryota</taxon>
        <taxon>Metazoa</taxon>
        <taxon>Chordata</taxon>
        <taxon>Craniata</taxon>
        <taxon>Vertebrata</taxon>
        <taxon>Euteleostomi</taxon>
        <taxon>Mammalia</taxon>
        <taxon>Eutheria</taxon>
        <taxon>Euarchontoglires</taxon>
        <taxon>Glires</taxon>
        <taxon>Rodentia</taxon>
        <taxon>Myomorpha</taxon>
        <taxon>Muroidea</taxon>
        <taxon>Muridae</taxon>
        <taxon>Murinae</taxon>
        <taxon>Mus</taxon>
        <taxon>Mus</taxon>
    </lineage>
</organism>
<evidence type="ECO:0000313" key="5">
    <source>
        <dbReference type="Ensembl" id="ENSMSIP00000007664.1"/>
    </source>
</evidence>
<dbReference type="InterPro" id="IPR001304">
    <property type="entry name" value="C-type_lectin-like"/>
</dbReference>
<dbReference type="InterPro" id="IPR050828">
    <property type="entry name" value="C-type_lectin/matrix_domain"/>
</dbReference>
<evidence type="ECO:0000256" key="2">
    <source>
        <dbReference type="ARBA" id="ARBA00022968"/>
    </source>
</evidence>
<keyword evidence="6" id="KW-1185">Reference proteome</keyword>
<protein>
    <recommendedName>
        <fullName evidence="4">C-type lectin domain-containing protein</fullName>
    </recommendedName>
</protein>
<dbReference type="Pfam" id="PF00059">
    <property type="entry name" value="Lectin_C"/>
    <property type="match status" value="1"/>
</dbReference>
<dbReference type="Ensembl" id="ENSMSIT00000009743.1">
    <property type="protein sequence ID" value="ENSMSIP00000007664.1"/>
    <property type="gene ID" value="ENSMSIG00000006831.1"/>
</dbReference>
<dbReference type="Proteomes" id="UP000694415">
    <property type="component" value="Unplaced"/>
</dbReference>
<dbReference type="AlphaFoldDB" id="A0A8C6GLD9"/>
<dbReference type="GO" id="GO:0009897">
    <property type="term" value="C:external side of plasma membrane"/>
    <property type="evidence" value="ECO:0007669"/>
    <property type="project" value="TreeGrafter"/>
</dbReference>